<dbReference type="HOGENOM" id="CLU_2684071_0_0_4"/>
<keyword evidence="1" id="KW-0472">Membrane</keyword>
<evidence type="ECO:0000256" key="1">
    <source>
        <dbReference type="SAM" id="Phobius"/>
    </source>
</evidence>
<dbReference type="AlphaFoldDB" id="A0A0U1RIF1"/>
<feature type="transmembrane region" description="Helical" evidence="1">
    <location>
        <begin position="61"/>
        <end position="79"/>
    </location>
</feature>
<evidence type="ECO:0000313" key="3">
    <source>
        <dbReference type="Proteomes" id="UP000000626"/>
    </source>
</evidence>
<evidence type="ECO:0000313" key="2">
    <source>
        <dbReference type="EMBL" id="CAM08290.1"/>
    </source>
</evidence>
<gene>
    <name evidence="2" type="ordered locus">NMA1079</name>
</gene>
<dbReference type="EnsemblBacteria" id="CAM08290">
    <property type="protein sequence ID" value="CAM08290"/>
    <property type="gene ID" value="NMA1079"/>
</dbReference>
<keyword evidence="1" id="KW-1133">Transmembrane helix</keyword>
<sequence>MHEKPYKMMKNKYILTKAAIGITAISIFYLLNQESSGKTEEPSYFLMFMFLNLLWFEENKTVMAAVTAIIAAHFIFVALSD</sequence>
<reference evidence="2 3" key="1">
    <citation type="journal article" date="2000" name="Nature">
        <title>Complete DNA sequence of a serogroup A strain of Neisseria meningitidis Z2491.</title>
        <authorList>
            <person name="Parkhill J."/>
            <person name="Achtman M."/>
            <person name="James K.D."/>
            <person name="Bentley S.D."/>
            <person name="Churcher C."/>
            <person name="Klee S.R."/>
            <person name="Morelli G."/>
            <person name="Basham D."/>
            <person name="Brown D."/>
            <person name="Chillingworth T."/>
            <person name="Davies R.M."/>
            <person name="Davis P."/>
            <person name="Devlin K."/>
            <person name="Feltwell T."/>
            <person name="Hamlin N."/>
            <person name="Holroyd S."/>
            <person name="Jagels K."/>
            <person name="Leather S."/>
            <person name="Moule S."/>
            <person name="Mungall K."/>
            <person name="Quail M.A."/>
            <person name="Rajandream M.A."/>
            <person name="Rutherford K.M."/>
            <person name="Simmonds M."/>
            <person name="Skelton J."/>
            <person name="Whitehead S."/>
            <person name="Spratt B.G."/>
            <person name="Barrell B.G."/>
        </authorList>
    </citation>
    <scope>NUCLEOTIDE SEQUENCE [LARGE SCALE GENOMIC DNA]</scope>
    <source>
        <strain evidence="3">DSM 15465 / Z2491</strain>
    </source>
</reference>
<dbReference type="EMBL" id="AL157959">
    <property type="protein sequence ID" value="CAM08290.1"/>
    <property type="molecule type" value="Genomic_DNA"/>
</dbReference>
<organism evidence="2 3">
    <name type="scientific">Neisseria meningitidis serogroup A / serotype 4A (strain DSM 15465 / Z2491)</name>
    <dbReference type="NCBI Taxonomy" id="122587"/>
    <lineage>
        <taxon>Bacteria</taxon>
        <taxon>Pseudomonadati</taxon>
        <taxon>Pseudomonadota</taxon>
        <taxon>Betaproteobacteria</taxon>
        <taxon>Neisseriales</taxon>
        <taxon>Neisseriaceae</taxon>
        <taxon>Neisseria</taxon>
    </lineage>
</organism>
<proteinExistence type="predicted"/>
<feature type="transmembrane region" description="Helical" evidence="1">
    <location>
        <begin position="12"/>
        <end position="31"/>
    </location>
</feature>
<dbReference type="KEGG" id="nma:NMA1079"/>
<accession>A0A0U1RIF1</accession>
<name>A0A0U1RIF1_NEIMA</name>
<dbReference type="Proteomes" id="UP000000626">
    <property type="component" value="Chromosome"/>
</dbReference>
<keyword evidence="1" id="KW-0812">Transmembrane</keyword>
<protein>
    <submittedName>
        <fullName evidence="2">Uncharacterized protein</fullName>
    </submittedName>
</protein>